<dbReference type="Proteomes" id="UP001152795">
    <property type="component" value="Unassembled WGS sequence"/>
</dbReference>
<gene>
    <name evidence="1" type="ORF">PACLA_8A082767</name>
</gene>
<feature type="non-terminal residue" evidence="1">
    <location>
        <position position="91"/>
    </location>
</feature>
<keyword evidence="2" id="KW-1185">Reference proteome</keyword>
<accession>A0A7D9I8C3</accession>
<comment type="caution">
    <text evidence="1">The sequence shown here is derived from an EMBL/GenBank/DDBJ whole genome shotgun (WGS) entry which is preliminary data.</text>
</comment>
<protein>
    <submittedName>
        <fullName evidence="1">Uncharacterized protein</fullName>
    </submittedName>
</protein>
<sequence>VKKLVNEAEELGSIREELVEDTSRQEAEAEVGFKISKTAVDRRRSKPTGEGSCVESTGRKRRKETIVAVCGIHGGNEENLKPGTIGMLETL</sequence>
<name>A0A7D9I8C3_PARCT</name>
<dbReference type="OrthoDB" id="10501206at2759"/>
<evidence type="ECO:0000313" key="2">
    <source>
        <dbReference type="Proteomes" id="UP001152795"/>
    </source>
</evidence>
<feature type="non-terminal residue" evidence="1">
    <location>
        <position position="1"/>
    </location>
</feature>
<dbReference type="AlphaFoldDB" id="A0A7D9I8C3"/>
<evidence type="ECO:0000313" key="1">
    <source>
        <dbReference type="EMBL" id="CAB3999645.1"/>
    </source>
</evidence>
<organism evidence="1 2">
    <name type="scientific">Paramuricea clavata</name>
    <name type="common">Red gorgonian</name>
    <name type="synonym">Violescent sea-whip</name>
    <dbReference type="NCBI Taxonomy" id="317549"/>
    <lineage>
        <taxon>Eukaryota</taxon>
        <taxon>Metazoa</taxon>
        <taxon>Cnidaria</taxon>
        <taxon>Anthozoa</taxon>
        <taxon>Octocorallia</taxon>
        <taxon>Malacalcyonacea</taxon>
        <taxon>Plexauridae</taxon>
        <taxon>Paramuricea</taxon>
    </lineage>
</organism>
<dbReference type="EMBL" id="CACRXK020003637">
    <property type="protein sequence ID" value="CAB3999645.1"/>
    <property type="molecule type" value="Genomic_DNA"/>
</dbReference>
<proteinExistence type="predicted"/>
<reference evidence="1" key="1">
    <citation type="submission" date="2020-04" db="EMBL/GenBank/DDBJ databases">
        <authorList>
            <person name="Alioto T."/>
            <person name="Alioto T."/>
            <person name="Gomez Garrido J."/>
        </authorList>
    </citation>
    <scope>NUCLEOTIDE SEQUENCE</scope>
    <source>
        <strain evidence="1">A484AB</strain>
    </source>
</reference>